<comment type="caution">
    <text evidence="2">The sequence shown here is derived from an EMBL/GenBank/DDBJ whole genome shotgun (WGS) entry which is preliminary data.</text>
</comment>
<dbReference type="AlphaFoldDB" id="A0A370DX00"/>
<reference evidence="2 3" key="1">
    <citation type="journal article" date="2018" name="ISME J.">
        <title>Endosymbiont genomes yield clues of tubeworm success.</title>
        <authorList>
            <person name="Li Y."/>
            <person name="Liles M.R."/>
            <person name="Halanych K.M."/>
        </authorList>
    </citation>
    <scope>NUCLEOTIDE SEQUENCE [LARGE SCALE GENOMIC DNA]</scope>
    <source>
        <strain evidence="2">A1422</strain>
    </source>
</reference>
<evidence type="ECO:0000313" key="3">
    <source>
        <dbReference type="Proteomes" id="UP000255508"/>
    </source>
</evidence>
<accession>A0A370DX00</accession>
<keyword evidence="1" id="KW-0472">Membrane</keyword>
<proteinExistence type="predicted"/>
<evidence type="ECO:0000256" key="1">
    <source>
        <dbReference type="SAM" id="Phobius"/>
    </source>
</evidence>
<feature type="transmembrane region" description="Helical" evidence="1">
    <location>
        <begin position="41"/>
        <end position="60"/>
    </location>
</feature>
<organism evidence="2 3">
    <name type="scientific">endosymbiont of Lamellibrachia luymesi</name>
    <dbReference type="NCBI Taxonomy" id="2200907"/>
    <lineage>
        <taxon>Bacteria</taxon>
        <taxon>Pseudomonadati</taxon>
        <taxon>Pseudomonadota</taxon>
        <taxon>Gammaproteobacteria</taxon>
        <taxon>sulfur-oxidizing symbionts</taxon>
    </lineage>
</organism>
<sequence length="62" mass="7086">MGEVNCLYCGKKIAEDIAECPHCGAVSHFQKKGYRAGARKNFVLLFIALTIFCLFFIFWLPR</sequence>
<evidence type="ECO:0000313" key="2">
    <source>
        <dbReference type="EMBL" id="RDH90566.1"/>
    </source>
</evidence>
<protein>
    <submittedName>
        <fullName evidence="2">Protein nirD</fullName>
    </submittedName>
</protein>
<keyword evidence="1" id="KW-1133">Transmembrane helix</keyword>
<dbReference type="Proteomes" id="UP000255508">
    <property type="component" value="Unassembled WGS sequence"/>
</dbReference>
<gene>
    <name evidence="2" type="ORF">DIZ79_08865</name>
</gene>
<keyword evidence="1" id="KW-0812">Transmembrane</keyword>
<name>A0A370DX00_9GAMM</name>
<dbReference type="EMBL" id="QFXD01000157">
    <property type="protein sequence ID" value="RDH90566.1"/>
    <property type="molecule type" value="Genomic_DNA"/>
</dbReference>